<protein>
    <submittedName>
        <fullName evidence="1">Uncharacterized protein</fullName>
    </submittedName>
</protein>
<dbReference type="EMBL" id="BARV01032894">
    <property type="protein sequence ID" value="GAI39193.1"/>
    <property type="molecule type" value="Genomic_DNA"/>
</dbReference>
<gene>
    <name evidence="1" type="ORF">S06H3_51797</name>
</gene>
<evidence type="ECO:0000313" key="1">
    <source>
        <dbReference type="EMBL" id="GAI39193.1"/>
    </source>
</evidence>
<reference evidence="1" key="1">
    <citation type="journal article" date="2014" name="Front. Microbiol.">
        <title>High frequency of phylogenetically diverse reductive dehalogenase-homologous genes in deep subseafloor sedimentary metagenomes.</title>
        <authorList>
            <person name="Kawai M."/>
            <person name="Futagami T."/>
            <person name="Toyoda A."/>
            <person name="Takaki Y."/>
            <person name="Nishi S."/>
            <person name="Hori S."/>
            <person name="Arai W."/>
            <person name="Tsubouchi T."/>
            <person name="Morono Y."/>
            <person name="Uchiyama I."/>
            <person name="Ito T."/>
            <person name="Fujiyama A."/>
            <person name="Inagaki F."/>
            <person name="Takami H."/>
        </authorList>
    </citation>
    <scope>NUCLEOTIDE SEQUENCE</scope>
    <source>
        <strain evidence="1">Expedition CK06-06</strain>
    </source>
</reference>
<comment type="caution">
    <text evidence="1">The sequence shown here is derived from an EMBL/GenBank/DDBJ whole genome shotgun (WGS) entry which is preliminary data.</text>
</comment>
<feature type="non-terminal residue" evidence="1">
    <location>
        <position position="152"/>
    </location>
</feature>
<proteinExistence type="predicted"/>
<sequence length="152" mass="16487">MAPQEQVAIKGLERATLKRLSAPDAMELNADLSRVVSPHKEPLVAEMIARNRANIRNLVEAVNDNSKQGYGGMAADGSELTIQWLTPQDFTVSGSEVEGALHYSGWQRWQTAGSIETFIGGTTLEEEGLIIFGWGDSVSDPIANALKLYKGN</sequence>
<accession>X1N6H9</accession>
<dbReference type="AlphaFoldDB" id="X1N6H9"/>
<organism evidence="1">
    <name type="scientific">marine sediment metagenome</name>
    <dbReference type="NCBI Taxonomy" id="412755"/>
    <lineage>
        <taxon>unclassified sequences</taxon>
        <taxon>metagenomes</taxon>
        <taxon>ecological metagenomes</taxon>
    </lineage>
</organism>
<name>X1N6H9_9ZZZZ</name>